<keyword evidence="3" id="KW-1185">Reference proteome</keyword>
<dbReference type="AlphaFoldDB" id="A0A6A5X1P1"/>
<proteinExistence type="predicted"/>
<feature type="compositionally biased region" description="Basic and acidic residues" evidence="1">
    <location>
        <begin position="383"/>
        <end position="395"/>
    </location>
</feature>
<dbReference type="InterPro" id="IPR003903">
    <property type="entry name" value="UIM_dom"/>
</dbReference>
<dbReference type="SMART" id="SM00726">
    <property type="entry name" value="UIM"/>
    <property type="match status" value="5"/>
</dbReference>
<feature type="region of interest" description="Disordered" evidence="1">
    <location>
        <begin position="63"/>
        <end position="184"/>
    </location>
</feature>
<dbReference type="OrthoDB" id="10629681at2759"/>
<feature type="compositionally biased region" description="Low complexity" evidence="1">
    <location>
        <begin position="115"/>
        <end position="138"/>
    </location>
</feature>
<dbReference type="Proteomes" id="UP000799779">
    <property type="component" value="Unassembled WGS sequence"/>
</dbReference>
<feature type="compositionally biased region" description="Low complexity" evidence="1">
    <location>
        <begin position="87"/>
        <end position="104"/>
    </location>
</feature>
<feature type="compositionally biased region" description="Basic and acidic residues" evidence="1">
    <location>
        <begin position="257"/>
        <end position="266"/>
    </location>
</feature>
<feature type="region of interest" description="Disordered" evidence="1">
    <location>
        <begin position="373"/>
        <end position="445"/>
    </location>
</feature>
<dbReference type="EMBL" id="ML977561">
    <property type="protein sequence ID" value="KAF2005795.1"/>
    <property type="molecule type" value="Genomic_DNA"/>
</dbReference>
<organism evidence="2 3">
    <name type="scientific">Amniculicola lignicola CBS 123094</name>
    <dbReference type="NCBI Taxonomy" id="1392246"/>
    <lineage>
        <taxon>Eukaryota</taxon>
        <taxon>Fungi</taxon>
        <taxon>Dikarya</taxon>
        <taxon>Ascomycota</taxon>
        <taxon>Pezizomycotina</taxon>
        <taxon>Dothideomycetes</taxon>
        <taxon>Pleosporomycetidae</taxon>
        <taxon>Pleosporales</taxon>
        <taxon>Amniculicolaceae</taxon>
        <taxon>Amniculicola</taxon>
    </lineage>
</organism>
<dbReference type="PROSITE" id="PS50330">
    <property type="entry name" value="UIM"/>
    <property type="match status" value="3"/>
</dbReference>
<gene>
    <name evidence="2" type="ORF">P154DRAFT_518070</name>
</gene>
<feature type="compositionally biased region" description="Basic and acidic residues" evidence="1">
    <location>
        <begin position="414"/>
        <end position="423"/>
    </location>
</feature>
<evidence type="ECO:0000313" key="3">
    <source>
        <dbReference type="Proteomes" id="UP000799779"/>
    </source>
</evidence>
<reference evidence="2" key="1">
    <citation type="journal article" date="2020" name="Stud. Mycol.">
        <title>101 Dothideomycetes genomes: a test case for predicting lifestyles and emergence of pathogens.</title>
        <authorList>
            <person name="Haridas S."/>
            <person name="Albert R."/>
            <person name="Binder M."/>
            <person name="Bloem J."/>
            <person name="Labutti K."/>
            <person name="Salamov A."/>
            <person name="Andreopoulos B."/>
            <person name="Baker S."/>
            <person name="Barry K."/>
            <person name="Bills G."/>
            <person name="Bluhm B."/>
            <person name="Cannon C."/>
            <person name="Castanera R."/>
            <person name="Culley D."/>
            <person name="Daum C."/>
            <person name="Ezra D."/>
            <person name="Gonzalez J."/>
            <person name="Henrissat B."/>
            <person name="Kuo A."/>
            <person name="Liang C."/>
            <person name="Lipzen A."/>
            <person name="Lutzoni F."/>
            <person name="Magnuson J."/>
            <person name="Mondo S."/>
            <person name="Nolan M."/>
            <person name="Ohm R."/>
            <person name="Pangilinan J."/>
            <person name="Park H.-J."/>
            <person name="Ramirez L."/>
            <person name="Alfaro M."/>
            <person name="Sun H."/>
            <person name="Tritt A."/>
            <person name="Yoshinaga Y."/>
            <person name="Zwiers L.-H."/>
            <person name="Turgeon B."/>
            <person name="Goodwin S."/>
            <person name="Spatafora J."/>
            <person name="Crous P."/>
            <person name="Grigoriev I."/>
        </authorList>
    </citation>
    <scope>NUCLEOTIDE SEQUENCE</scope>
    <source>
        <strain evidence="2">CBS 123094</strain>
    </source>
</reference>
<protein>
    <submittedName>
        <fullName evidence="2">Uncharacterized protein</fullName>
    </submittedName>
</protein>
<feature type="region of interest" description="Disordered" evidence="1">
    <location>
        <begin position="243"/>
        <end position="281"/>
    </location>
</feature>
<accession>A0A6A5X1P1</accession>
<evidence type="ECO:0000256" key="1">
    <source>
        <dbReference type="SAM" id="MobiDB-lite"/>
    </source>
</evidence>
<sequence>MCNISRTLAEHCGHPVAATINRCQVAEQRGLHSCEDDYDLLQDVVYDDSHQVYGTCERCHLAGEGSGDDTSRSGSPAMSYGSDQGGRRMLSRSTSLGSLGSERSSPTRGPGDFRGSGSRSTSVGSAYSGSAYAGSERSMPGHYSRPISTSGSEGSFGVGRDHSDIEPVTHMSGGLGGLPKQHGNTDADIERLLRETAQEHQRREEEELEAQIKRALEASAHFAPIHPHHREEEELAAALEASKLESSARQEDDEEEQLRKALEASKADNPSGGNAVDEEEQLRKALEASRLELNARHAVDEEAQLAAALAASKLSSNAYQEEDEEEAVRRVMAESAAMYSHSFGGHVGAMGDSDEEMERIKQQSMKEWHSSLWTSPGYQAMDPDARQAIDLDPHGKGKGRRNQPPTPVSEEEERDWKYEDKHGGNSKGSGRGGQRKPGMYEYGDW</sequence>
<evidence type="ECO:0000313" key="2">
    <source>
        <dbReference type="EMBL" id="KAF2005795.1"/>
    </source>
</evidence>
<name>A0A6A5X1P1_9PLEO</name>